<organism evidence="3 4">
    <name type="scientific">Actinocatenispora comari</name>
    <dbReference type="NCBI Taxonomy" id="2807577"/>
    <lineage>
        <taxon>Bacteria</taxon>
        <taxon>Bacillati</taxon>
        <taxon>Actinomycetota</taxon>
        <taxon>Actinomycetes</taxon>
        <taxon>Micromonosporales</taxon>
        <taxon>Micromonosporaceae</taxon>
        <taxon>Actinocatenispora</taxon>
    </lineage>
</organism>
<dbReference type="EMBL" id="BOPO01000125">
    <property type="protein sequence ID" value="GIL30701.1"/>
    <property type="molecule type" value="Genomic_DNA"/>
</dbReference>
<gene>
    <name evidence="3" type="ORF">NUM_59550</name>
</gene>
<name>A0A8J4AFM0_9ACTN</name>
<keyword evidence="2" id="KW-1133">Transmembrane helix</keyword>
<feature type="transmembrane region" description="Helical" evidence="2">
    <location>
        <begin position="41"/>
        <end position="62"/>
    </location>
</feature>
<sequence>MLDLIAIAIAVLPSGAMVVMTVVGLVLTVALRTRLAAARTLVRCALVVLAIDALLIFAPVAVLSDAPQLVLGSDWDTPDLAVYVGTLGLLHTALTVLGWVLLLLSLFPRQRPDHLPVNHPTRPSASAERPVPPAPADPGGGPIVAAPGPGVRPAVPPADD</sequence>
<evidence type="ECO:0000313" key="4">
    <source>
        <dbReference type="Proteomes" id="UP000614996"/>
    </source>
</evidence>
<accession>A0A8J4AFM0</accession>
<keyword evidence="2" id="KW-0812">Transmembrane</keyword>
<proteinExistence type="predicted"/>
<protein>
    <submittedName>
        <fullName evidence="3">Uncharacterized protein</fullName>
    </submittedName>
</protein>
<feature type="region of interest" description="Disordered" evidence="1">
    <location>
        <begin position="115"/>
        <end position="160"/>
    </location>
</feature>
<keyword evidence="2" id="KW-0472">Membrane</keyword>
<dbReference type="RefSeq" id="WP_207128293.1">
    <property type="nucleotide sequence ID" value="NZ_BOPO01000125.1"/>
</dbReference>
<evidence type="ECO:0000256" key="1">
    <source>
        <dbReference type="SAM" id="MobiDB-lite"/>
    </source>
</evidence>
<dbReference type="AlphaFoldDB" id="A0A8J4AFM0"/>
<keyword evidence="4" id="KW-1185">Reference proteome</keyword>
<feature type="transmembrane region" description="Helical" evidence="2">
    <location>
        <begin position="6"/>
        <end position="29"/>
    </location>
</feature>
<evidence type="ECO:0000313" key="3">
    <source>
        <dbReference type="EMBL" id="GIL30701.1"/>
    </source>
</evidence>
<feature type="transmembrane region" description="Helical" evidence="2">
    <location>
        <begin position="82"/>
        <end position="104"/>
    </location>
</feature>
<dbReference type="Proteomes" id="UP000614996">
    <property type="component" value="Unassembled WGS sequence"/>
</dbReference>
<feature type="compositionally biased region" description="Low complexity" evidence="1">
    <location>
        <begin position="143"/>
        <end position="153"/>
    </location>
</feature>
<evidence type="ECO:0000256" key="2">
    <source>
        <dbReference type="SAM" id="Phobius"/>
    </source>
</evidence>
<reference evidence="4" key="1">
    <citation type="journal article" date="2021" name="Int. J. Syst. Evol. Microbiol.">
        <title>Actinocatenispora comari sp. nov., an endophytic actinomycete isolated from aerial parts of Comarum salesowianum.</title>
        <authorList>
            <person name="Oyunbileg N."/>
            <person name="Iizaka Y."/>
            <person name="Hamada M."/>
            <person name="Davaapurev B.O."/>
            <person name="Fukumoto A."/>
            <person name="Tsetseg B."/>
            <person name="Kato F."/>
            <person name="Tamura T."/>
            <person name="Batkhuu J."/>
            <person name="Anzai Y."/>
        </authorList>
    </citation>
    <scope>NUCLEOTIDE SEQUENCE [LARGE SCALE GENOMIC DNA]</scope>
    <source>
        <strain evidence="4">NUM-2625</strain>
    </source>
</reference>
<comment type="caution">
    <text evidence="3">The sequence shown here is derived from an EMBL/GenBank/DDBJ whole genome shotgun (WGS) entry which is preliminary data.</text>
</comment>